<dbReference type="AlphaFoldDB" id="A0A4R6TZC4"/>
<keyword evidence="2 5" id="KW-0694">RNA-binding</keyword>
<dbReference type="SUPFAM" id="SSF50715">
    <property type="entry name" value="Ribosomal protein L25-like"/>
    <property type="match status" value="1"/>
</dbReference>
<dbReference type="GO" id="GO:0022625">
    <property type="term" value="C:cytosolic large ribosomal subunit"/>
    <property type="evidence" value="ECO:0007669"/>
    <property type="project" value="TreeGrafter"/>
</dbReference>
<dbReference type="CDD" id="cd00495">
    <property type="entry name" value="Ribosomal_L25_TL5_CTC"/>
    <property type="match status" value="1"/>
</dbReference>
<dbReference type="HAMAP" id="MF_01334">
    <property type="entry name" value="Ribosomal_bL25_CTC"/>
    <property type="match status" value="1"/>
</dbReference>
<dbReference type="NCBIfam" id="NF004128">
    <property type="entry name" value="PRK05618.1-2"/>
    <property type="match status" value="1"/>
</dbReference>
<dbReference type="PANTHER" id="PTHR33284">
    <property type="entry name" value="RIBOSOMAL PROTEIN L25/GLN-TRNA SYNTHETASE, ANTI-CODON-BINDING DOMAIN-CONTAINING PROTEIN"/>
    <property type="match status" value="1"/>
</dbReference>
<comment type="subunit">
    <text evidence="5">Part of the 50S ribosomal subunit; part of the 5S rRNA/L5/L18/L25 subcomplex. Contacts the 5S rRNA. Binds to the 5S rRNA independently of L5 and L18.</text>
</comment>
<evidence type="ECO:0000256" key="5">
    <source>
        <dbReference type="HAMAP-Rule" id="MF_01334"/>
    </source>
</evidence>
<dbReference type="GO" id="GO:0003735">
    <property type="term" value="F:structural constituent of ribosome"/>
    <property type="evidence" value="ECO:0007669"/>
    <property type="project" value="InterPro"/>
</dbReference>
<comment type="caution">
    <text evidence="8">The sequence shown here is derived from an EMBL/GenBank/DDBJ whole genome shotgun (WGS) entry which is preliminary data.</text>
</comment>
<dbReference type="InterPro" id="IPR001021">
    <property type="entry name" value="Ribosomal_bL25_long"/>
</dbReference>
<evidence type="ECO:0000313" key="9">
    <source>
        <dbReference type="Proteomes" id="UP000294575"/>
    </source>
</evidence>
<dbReference type="InterPro" id="IPR029751">
    <property type="entry name" value="Ribosomal_L25_dom"/>
</dbReference>
<evidence type="ECO:0000259" key="6">
    <source>
        <dbReference type="Pfam" id="PF01386"/>
    </source>
</evidence>
<dbReference type="Pfam" id="PF14693">
    <property type="entry name" value="Ribosomal_TL5_C"/>
    <property type="match status" value="1"/>
</dbReference>
<comment type="similarity">
    <text evidence="5">Belongs to the bacterial ribosomal protein bL25 family. CTC subfamily.</text>
</comment>
<dbReference type="Gene3D" id="2.40.240.10">
    <property type="entry name" value="Ribosomal Protein L25, Chain P"/>
    <property type="match status" value="1"/>
</dbReference>
<evidence type="ECO:0000313" key="8">
    <source>
        <dbReference type="EMBL" id="TDQ38971.1"/>
    </source>
</evidence>
<dbReference type="Proteomes" id="UP000294575">
    <property type="component" value="Unassembled WGS sequence"/>
</dbReference>
<evidence type="ECO:0000256" key="2">
    <source>
        <dbReference type="ARBA" id="ARBA00022884"/>
    </source>
</evidence>
<evidence type="ECO:0000259" key="7">
    <source>
        <dbReference type="Pfam" id="PF14693"/>
    </source>
</evidence>
<dbReference type="OrthoDB" id="9806411at2"/>
<accession>A0A4R6TZC4</accession>
<dbReference type="Pfam" id="PF01386">
    <property type="entry name" value="Ribosomal_L25p"/>
    <property type="match status" value="1"/>
</dbReference>
<dbReference type="NCBIfam" id="TIGR00731">
    <property type="entry name" value="bL25_bact_ctc"/>
    <property type="match status" value="1"/>
</dbReference>
<feature type="domain" description="Large ribosomal subunit protein bL25 L25" evidence="6">
    <location>
        <begin position="6"/>
        <end position="94"/>
    </location>
</feature>
<sequence length="212" mass="22826">MSEFTLNAQPRTDLGKGASRRLRRNANLIPAVIYGANKEATSISLENREVAKLLLNDACYSSILTINLDGKKEDVMMKDLQRHPAKGFVLHADFIRIVAGQKLTALVPVVLLNEEDCVGVKRDGGEIFRPAPEVEITCLPKDLPEAIEVDVANLEVGQTIHLSDIKAPAGVEFVVLLADNDQAVVSVNASRVQAAADEGEEAEGNAEASAEE</sequence>
<gene>
    <name evidence="5" type="primary">rplY</name>
    <name evidence="5" type="synonym">ctc</name>
    <name evidence="8" type="ORF">DFQ45_103138</name>
</gene>
<dbReference type="InterPro" id="IPR037121">
    <property type="entry name" value="Ribosomal_bL25_C"/>
</dbReference>
<dbReference type="RefSeq" id="WP_101497719.1">
    <property type="nucleotide sequence ID" value="NZ_LNJZ01000009.1"/>
</dbReference>
<dbReference type="GO" id="GO:0006412">
    <property type="term" value="P:translation"/>
    <property type="evidence" value="ECO:0007669"/>
    <property type="project" value="UniProtKB-UniRule"/>
</dbReference>
<evidence type="ECO:0000256" key="4">
    <source>
        <dbReference type="ARBA" id="ARBA00023274"/>
    </source>
</evidence>
<evidence type="ECO:0000256" key="3">
    <source>
        <dbReference type="ARBA" id="ARBA00022980"/>
    </source>
</evidence>
<keyword evidence="9" id="KW-1185">Reference proteome</keyword>
<dbReference type="NCBIfam" id="NF004612">
    <property type="entry name" value="PRK05943.1"/>
    <property type="match status" value="1"/>
</dbReference>
<keyword evidence="3 5" id="KW-0689">Ribosomal protein</keyword>
<reference evidence="8 9" key="1">
    <citation type="submission" date="2019-03" db="EMBL/GenBank/DDBJ databases">
        <title>Genomic Encyclopedia of Type Strains, Phase IV (KMG-IV): sequencing the most valuable type-strain genomes for metagenomic binning, comparative biology and taxonomic classification.</title>
        <authorList>
            <person name="Goeker M."/>
        </authorList>
    </citation>
    <scope>NUCLEOTIDE SEQUENCE [LARGE SCALE GENOMIC DNA]</scope>
    <source>
        <strain evidence="8 9">DSM 28679</strain>
    </source>
</reference>
<feature type="domain" description="Large ribosomal subunit protein bL25 beta" evidence="7">
    <location>
        <begin position="102"/>
        <end position="191"/>
    </location>
</feature>
<evidence type="ECO:0000256" key="1">
    <source>
        <dbReference type="ARBA" id="ARBA00022730"/>
    </source>
</evidence>
<dbReference type="PANTHER" id="PTHR33284:SF1">
    <property type="entry name" value="RIBOSOMAL PROTEIN L25_GLN-TRNA SYNTHETASE, ANTI-CODON-BINDING DOMAIN-CONTAINING PROTEIN"/>
    <property type="match status" value="1"/>
</dbReference>
<keyword evidence="4 5" id="KW-0687">Ribonucleoprotein</keyword>
<dbReference type="GO" id="GO:0008097">
    <property type="term" value="F:5S rRNA binding"/>
    <property type="evidence" value="ECO:0007669"/>
    <property type="project" value="InterPro"/>
</dbReference>
<organism evidence="8 9">
    <name type="scientific">Thiopseudomonas denitrificans</name>
    <dbReference type="NCBI Taxonomy" id="1501432"/>
    <lineage>
        <taxon>Bacteria</taxon>
        <taxon>Pseudomonadati</taxon>
        <taxon>Pseudomonadota</taxon>
        <taxon>Gammaproteobacteria</taxon>
        <taxon>Pseudomonadales</taxon>
        <taxon>Pseudomonadaceae</taxon>
        <taxon>Thiopseudomonas</taxon>
    </lineage>
</organism>
<dbReference type="Gene3D" id="2.170.120.20">
    <property type="entry name" value="Ribosomal protein L25, beta domain"/>
    <property type="match status" value="1"/>
</dbReference>
<dbReference type="NCBIfam" id="NF004130">
    <property type="entry name" value="PRK05618.1-5"/>
    <property type="match status" value="1"/>
</dbReference>
<keyword evidence="1 5" id="KW-0699">rRNA-binding</keyword>
<protein>
    <recommendedName>
        <fullName evidence="5">Large ribosomal subunit protein bL25</fullName>
    </recommendedName>
    <alternativeName>
        <fullName evidence="5">General stress protein CTC</fullName>
    </alternativeName>
</protein>
<dbReference type="InterPro" id="IPR011035">
    <property type="entry name" value="Ribosomal_bL25/Gln-tRNA_synth"/>
</dbReference>
<dbReference type="InterPro" id="IPR020930">
    <property type="entry name" value="Ribosomal_uL5_bac-type"/>
</dbReference>
<dbReference type="InterPro" id="IPR020056">
    <property type="entry name" value="Rbsml_bL25/Gln-tRNA_synth_N"/>
</dbReference>
<dbReference type="InterPro" id="IPR020057">
    <property type="entry name" value="Ribosomal_bL25_b-dom"/>
</dbReference>
<comment type="function">
    <text evidence="5">This is one of the proteins that binds to the 5S RNA in the ribosome where it forms part of the central protuberance.</text>
</comment>
<dbReference type="EMBL" id="SNYK01000003">
    <property type="protein sequence ID" value="TDQ38971.1"/>
    <property type="molecule type" value="Genomic_DNA"/>
</dbReference>
<proteinExistence type="inferred from homology"/>
<name>A0A4R6TZC4_9GAMM</name>